<reference evidence="5" key="3">
    <citation type="journal article" date="2012" name="PLoS Pathog.">
        <title>Comparative genomics of the apicomplexan parasites Toxoplasma gondii and Neospora caninum: Coccidia differing in host range and transmission strategy.</title>
        <authorList>
            <person name="Reid A.J."/>
            <person name="Vermont S.J."/>
            <person name="Cotton J.A."/>
            <person name="Harris D."/>
            <person name="Hill-Cawthorne G.A."/>
            <person name="Konen-Waisman S."/>
            <person name="Latham S.M."/>
            <person name="Mourier T."/>
            <person name="Norton R."/>
            <person name="Quail M.A."/>
            <person name="Sanders M."/>
            <person name="Shanmugam D."/>
            <person name="Sohal A."/>
            <person name="Wasmuth J.D."/>
            <person name="Brunk B."/>
            <person name="Grigg M.E."/>
            <person name="Howard J.C."/>
            <person name="Parkinson J."/>
            <person name="Roos D.S."/>
            <person name="Trees A.J."/>
            <person name="Berriman M."/>
            <person name="Pain A."/>
            <person name="Wastling J.M."/>
        </authorList>
    </citation>
    <scope>NUCLEOTIDE SEQUENCE [LARGE SCALE GENOMIC DNA]</scope>
    <source>
        <strain evidence="5">Liverpool</strain>
    </source>
</reference>
<dbReference type="EMBL" id="LN714479">
    <property type="protein sequence ID" value="CEL65575.1"/>
    <property type="molecule type" value="Genomic_DNA"/>
</dbReference>
<keyword evidence="5" id="KW-1185">Reference proteome</keyword>
<evidence type="ECO:0000313" key="4">
    <source>
        <dbReference type="EMBL" id="CEL65575.1"/>
    </source>
</evidence>
<feature type="transmembrane region" description="Helical" evidence="2">
    <location>
        <begin position="7"/>
        <end position="28"/>
    </location>
</feature>
<keyword evidence="2" id="KW-0472">Membrane</keyword>
<feature type="region of interest" description="Disordered" evidence="1">
    <location>
        <begin position="109"/>
        <end position="130"/>
    </location>
</feature>
<name>F0VDA6_NEOCL</name>
<evidence type="ECO:0000256" key="1">
    <source>
        <dbReference type="SAM" id="MobiDB-lite"/>
    </source>
</evidence>
<evidence type="ECO:0000313" key="5">
    <source>
        <dbReference type="Proteomes" id="UP000007494"/>
    </source>
</evidence>
<gene>
    <name evidence="4" type="ORF">BN1204_014150</name>
    <name evidence="3" type="ORF">NCLIV_014150</name>
</gene>
<feature type="region of interest" description="Disordered" evidence="1">
    <location>
        <begin position="38"/>
        <end position="64"/>
    </location>
</feature>
<reference evidence="4" key="4">
    <citation type="journal article" date="2015" name="PLoS ONE">
        <title>Comprehensive Evaluation of Toxoplasma gondii VEG and Neospora caninum LIV Genomes with Tachyzoite Stage Transcriptome and Proteome Defines Novel Transcript Features.</title>
        <authorList>
            <person name="Ramaprasad A."/>
            <person name="Mourier T."/>
            <person name="Naeem R."/>
            <person name="Malas T.B."/>
            <person name="Moussa E."/>
            <person name="Panigrahi A."/>
            <person name="Vermont S.J."/>
            <person name="Otto T.D."/>
            <person name="Wastling J."/>
            <person name="Pain A."/>
        </authorList>
    </citation>
    <scope>NUCLEOTIDE SEQUENCE</scope>
    <source>
        <strain evidence="4">Liverpool</strain>
    </source>
</reference>
<keyword evidence="2" id="KW-0812">Transmembrane</keyword>
<protein>
    <recommendedName>
        <fullName evidence="6">Dense granule protein GRA5</fullName>
    </recommendedName>
</protein>
<organism evidence="3 5">
    <name type="scientific">Neospora caninum (strain Liverpool)</name>
    <dbReference type="NCBI Taxonomy" id="572307"/>
    <lineage>
        <taxon>Eukaryota</taxon>
        <taxon>Sar</taxon>
        <taxon>Alveolata</taxon>
        <taxon>Apicomplexa</taxon>
        <taxon>Conoidasida</taxon>
        <taxon>Coccidia</taxon>
        <taxon>Eucoccidiorida</taxon>
        <taxon>Eimeriorina</taxon>
        <taxon>Sarcocystidae</taxon>
        <taxon>Neospora</taxon>
    </lineage>
</organism>
<dbReference type="VEuPathDB" id="ToxoDB:NCLIV_014150"/>
<evidence type="ECO:0000313" key="3">
    <source>
        <dbReference type="EMBL" id="CBZ51621.1"/>
    </source>
</evidence>
<dbReference type="RefSeq" id="XP_003881654.1">
    <property type="nucleotide sequence ID" value="XM_003881605.1"/>
</dbReference>
<evidence type="ECO:0000256" key="2">
    <source>
        <dbReference type="SAM" id="Phobius"/>
    </source>
</evidence>
<reference evidence="3" key="1">
    <citation type="submission" date="2011-02" db="EMBL/GenBank/DDBJ databases">
        <authorList>
            <person name="Aslett M."/>
        </authorList>
    </citation>
    <scope>NUCLEOTIDE SEQUENCE</scope>
    <source>
        <strain evidence="3">Liverpool</strain>
    </source>
</reference>
<accession>F0VDA6</accession>
<dbReference type="InParanoid" id="F0VDA6"/>
<feature type="transmembrane region" description="Helical" evidence="2">
    <location>
        <begin position="87"/>
        <end position="105"/>
    </location>
</feature>
<evidence type="ECO:0008006" key="6">
    <source>
        <dbReference type="Google" id="ProtNLM"/>
    </source>
</evidence>
<reference evidence="3" key="2">
    <citation type="submission" date="2011-03" db="EMBL/GenBank/DDBJ databases">
        <title>Comparative genomics and transcriptomics of Neospora caninum and Toxoplasma gondii.</title>
        <authorList>
            <person name="Reid A.J."/>
            <person name="Sohal A."/>
            <person name="Harris D."/>
            <person name="Quail M."/>
            <person name="Sanders M."/>
            <person name="Berriman M."/>
            <person name="Wastling J.M."/>
            <person name="Pain A."/>
        </authorList>
    </citation>
    <scope>NUCLEOTIDE SEQUENCE</scope>
    <source>
        <strain evidence="3">Liverpool</strain>
    </source>
</reference>
<dbReference type="GeneID" id="13444009"/>
<sequence length="130" mass="13602">MASVKRFLVAVVVVNALSSVVVNLAGYVHGVDNGGEGGDVAGQGVGTQQLSPTPPPRANRSFGGYFQQGVNTMRRTQAVVSENPKKSAALIIAFLVSVSVVLRLLGRKKKVPSSQPLEKKAATEEAGEEE</sequence>
<proteinExistence type="predicted"/>
<keyword evidence="2" id="KW-1133">Transmembrane helix</keyword>
<dbReference type="AlphaFoldDB" id="F0VDA6"/>
<dbReference type="EMBL" id="FR823386">
    <property type="protein sequence ID" value="CBZ51621.1"/>
    <property type="molecule type" value="Genomic_DNA"/>
</dbReference>
<dbReference type="Proteomes" id="UP000007494">
    <property type="component" value="Chromosome V"/>
</dbReference>